<dbReference type="PANTHER" id="PTHR47424:SF2">
    <property type="entry name" value="TRANSCRIPTION FACTOR DOMAIN-CONTAINING PROTEIN-RELATED"/>
    <property type="match status" value="1"/>
</dbReference>
<evidence type="ECO:0000259" key="6">
    <source>
        <dbReference type="PROSITE" id="PS50048"/>
    </source>
</evidence>
<evidence type="ECO:0000313" key="7">
    <source>
        <dbReference type="EMBL" id="KAH6685816.1"/>
    </source>
</evidence>
<name>A0A9P9ABM6_9PEZI</name>
<dbReference type="SMART" id="SM00906">
    <property type="entry name" value="Fungal_trans"/>
    <property type="match status" value="1"/>
</dbReference>
<dbReference type="InterPro" id="IPR051127">
    <property type="entry name" value="Fungal_SecMet_Regulators"/>
</dbReference>
<dbReference type="CDD" id="cd12148">
    <property type="entry name" value="fungal_TF_MHR"/>
    <property type="match status" value="1"/>
</dbReference>
<dbReference type="CDD" id="cd00067">
    <property type="entry name" value="GAL4"/>
    <property type="match status" value="1"/>
</dbReference>
<evidence type="ECO:0000313" key="8">
    <source>
        <dbReference type="Proteomes" id="UP000770015"/>
    </source>
</evidence>
<evidence type="ECO:0000256" key="4">
    <source>
        <dbReference type="ARBA" id="ARBA00023242"/>
    </source>
</evidence>
<dbReference type="SUPFAM" id="SSF57701">
    <property type="entry name" value="Zn2/Cys6 DNA-binding domain"/>
    <property type="match status" value="1"/>
</dbReference>
<dbReference type="InterPro" id="IPR036864">
    <property type="entry name" value="Zn2-C6_fun-type_DNA-bd_sf"/>
</dbReference>
<dbReference type="Gene3D" id="4.10.240.10">
    <property type="entry name" value="Zn(2)-C6 fungal-type DNA-binding domain"/>
    <property type="match status" value="1"/>
</dbReference>
<keyword evidence="2" id="KW-0805">Transcription regulation</keyword>
<gene>
    <name evidence="7" type="ORF">F5X68DRAFT_241044</name>
</gene>
<sequence length="695" mass="76574">MSALKAGHSSRSLSSRACVNCQKRKSRCVRSTVADDSACTYCARSGKPCSFETPPDRTPLTRRNLDAAEARCAQLTSLLRSLHPELDIEASLTQSSRPNPEHSGQDEEGSGPTHEFEWHEPALLSDGSSPDDPDGLGDGMANLATSDAGYLGSSSGSKLLEEITAIISHFPHSPQGTRSARKSGQTATASTPSTSTLFDPPDLVFSAVTEQLIDAYFLFFNRWYPILDEASFRQKAIASKPGLAKTPWRVVYYMVLAIGHWTCTTESDHVQSGYYAAARSSLSISMLEAGTIETLQSFLLMGYYLQKRNKPNTGYNLIGIAVRMALGMGLHRESSGMADSGAVELQRRLFYILHSFDTGFNITTGRPPSISTHCIDTKLPQNIDDRDPNHTVSPVVVDYPTTCSSIIAHGQLVQVANLFYSEFLLAKSAARKIEYQVAESIDRDLIAWETGLPAYFHAAPDAVPAWFLGPRAALLWKQQNLRILLWRGSIQSHPFLPAKPVAERRCLDIAMKSACDISDFCATNEASIHQVIVWYATYFLFQAALVLEESFFKPPSHGALPDDVEAREYCLVKARECLGILAQRNRSAARCLEIVTRLHTHLAQLNPGQDVQVNLGQNQDNQTVAMSQTGIPHTRHHRIFAQDDAPMFADQHLSSLENTADDNSDATLRMLINQTALEYLNDSAMDMLLEGWEGA</sequence>
<dbReference type="GO" id="GO:0000981">
    <property type="term" value="F:DNA-binding transcription factor activity, RNA polymerase II-specific"/>
    <property type="evidence" value="ECO:0007669"/>
    <property type="project" value="InterPro"/>
</dbReference>
<keyword evidence="1" id="KW-0479">Metal-binding</keyword>
<feature type="region of interest" description="Disordered" evidence="5">
    <location>
        <begin position="171"/>
        <end position="194"/>
    </location>
</feature>
<feature type="domain" description="Zn(2)-C6 fungal-type" evidence="6">
    <location>
        <begin position="17"/>
        <end position="51"/>
    </location>
</feature>
<evidence type="ECO:0000256" key="2">
    <source>
        <dbReference type="ARBA" id="ARBA00023015"/>
    </source>
</evidence>
<feature type="compositionally biased region" description="Polar residues" evidence="5">
    <location>
        <begin position="174"/>
        <end position="185"/>
    </location>
</feature>
<evidence type="ECO:0000256" key="1">
    <source>
        <dbReference type="ARBA" id="ARBA00022723"/>
    </source>
</evidence>
<reference evidence="7" key="1">
    <citation type="journal article" date="2021" name="Nat. Commun.">
        <title>Genetic determinants of endophytism in the Arabidopsis root mycobiome.</title>
        <authorList>
            <person name="Mesny F."/>
            <person name="Miyauchi S."/>
            <person name="Thiergart T."/>
            <person name="Pickel B."/>
            <person name="Atanasova L."/>
            <person name="Karlsson M."/>
            <person name="Huettel B."/>
            <person name="Barry K.W."/>
            <person name="Haridas S."/>
            <person name="Chen C."/>
            <person name="Bauer D."/>
            <person name="Andreopoulos W."/>
            <person name="Pangilinan J."/>
            <person name="LaButti K."/>
            <person name="Riley R."/>
            <person name="Lipzen A."/>
            <person name="Clum A."/>
            <person name="Drula E."/>
            <person name="Henrissat B."/>
            <person name="Kohler A."/>
            <person name="Grigoriev I.V."/>
            <person name="Martin F.M."/>
            <person name="Hacquard S."/>
        </authorList>
    </citation>
    <scope>NUCLEOTIDE SEQUENCE</scope>
    <source>
        <strain evidence="7">MPI-SDFR-AT-0117</strain>
    </source>
</reference>
<feature type="region of interest" description="Disordered" evidence="5">
    <location>
        <begin position="122"/>
        <end position="141"/>
    </location>
</feature>
<keyword evidence="3" id="KW-0804">Transcription</keyword>
<dbReference type="OrthoDB" id="3364175at2759"/>
<accession>A0A9P9ABM6</accession>
<keyword evidence="4" id="KW-0539">Nucleus</keyword>
<keyword evidence="8" id="KW-1185">Reference proteome</keyword>
<dbReference type="PROSITE" id="PS50048">
    <property type="entry name" value="ZN2_CY6_FUNGAL_2"/>
    <property type="match status" value="1"/>
</dbReference>
<dbReference type="GO" id="GO:0000978">
    <property type="term" value="F:RNA polymerase II cis-regulatory region sequence-specific DNA binding"/>
    <property type="evidence" value="ECO:0007669"/>
    <property type="project" value="TreeGrafter"/>
</dbReference>
<dbReference type="InterPro" id="IPR001138">
    <property type="entry name" value="Zn2Cys6_DnaBD"/>
</dbReference>
<dbReference type="Pfam" id="PF04082">
    <property type="entry name" value="Fungal_trans"/>
    <property type="match status" value="1"/>
</dbReference>
<dbReference type="EMBL" id="JAGSXJ010000014">
    <property type="protein sequence ID" value="KAH6685816.1"/>
    <property type="molecule type" value="Genomic_DNA"/>
</dbReference>
<comment type="caution">
    <text evidence="7">The sequence shown here is derived from an EMBL/GenBank/DDBJ whole genome shotgun (WGS) entry which is preliminary data.</text>
</comment>
<evidence type="ECO:0000256" key="5">
    <source>
        <dbReference type="SAM" id="MobiDB-lite"/>
    </source>
</evidence>
<evidence type="ECO:0000256" key="3">
    <source>
        <dbReference type="ARBA" id="ARBA00023163"/>
    </source>
</evidence>
<proteinExistence type="predicted"/>
<dbReference type="SMART" id="SM00066">
    <property type="entry name" value="GAL4"/>
    <property type="match status" value="1"/>
</dbReference>
<dbReference type="GO" id="GO:0000435">
    <property type="term" value="P:positive regulation of transcription from RNA polymerase II promoter by galactose"/>
    <property type="evidence" value="ECO:0007669"/>
    <property type="project" value="TreeGrafter"/>
</dbReference>
<feature type="region of interest" description="Disordered" evidence="5">
    <location>
        <begin position="92"/>
        <end position="115"/>
    </location>
</feature>
<dbReference type="InterPro" id="IPR007219">
    <property type="entry name" value="XnlR_reg_dom"/>
</dbReference>
<organism evidence="7 8">
    <name type="scientific">Plectosphaerella plurivora</name>
    <dbReference type="NCBI Taxonomy" id="936078"/>
    <lineage>
        <taxon>Eukaryota</taxon>
        <taxon>Fungi</taxon>
        <taxon>Dikarya</taxon>
        <taxon>Ascomycota</taxon>
        <taxon>Pezizomycotina</taxon>
        <taxon>Sordariomycetes</taxon>
        <taxon>Hypocreomycetidae</taxon>
        <taxon>Glomerellales</taxon>
        <taxon>Plectosphaerellaceae</taxon>
        <taxon>Plectosphaerella</taxon>
    </lineage>
</organism>
<dbReference type="Proteomes" id="UP000770015">
    <property type="component" value="Unassembled WGS sequence"/>
</dbReference>
<dbReference type="GO" id="GO:0005634">
    <property type="term" value="C:nucleus"/>
    <property type="evidence" value="ECO:0007669"/>
    <property type="project" value="TreeGrafter"/>
</dbReference>
<protein>
    <submittedName>
        <fullName evidence="7">Fungal-specific transcription factor domain-containing protein</fullName>
    </submittedName>
</protein>
<dbReference type="GO" id="GO:0006351">
    <property type="term" value="P:DNA-templated transcription"/>
    <property type="evidence" value="ECO:0007669"/>
    <property type="project" value="InterPro"/>
</dbReference>
<dbReference type="GO" id="GO:0008270">
    <property type="term" value="F:zinc ion binding"/>
    <property type="evidence" value="ECO:0007669"/>
    <property type="project" value="InterPro"/>
</dbReference>
<dbReference type="AlphaFoldDB" id="A0A9P9ABM6"/>
<dbReference type="PANTHER" id="PTHR47424">
    <property type="entry name" value="REGULATORY PROTEIN GAL4"/>
    <property type="match status" value="1"/>
</dbReference>